<protein>
    <submittedName>
        <fullName evidence="2">Uncharacterized protein</fullName>
    </submittedName>
</protein>
<keyword evidence="3" id="KW-1185">Reference proteome</keyword>
<dbReference type="AlphaFoldDB" id="A0A8X6LQH1"/>
<keyword evidence="1" id="KW-0812">Transmembrane</keyword>
<sequence>MVIHLNRQYCAVHLSMSGVKSSITTTYRQKSRSNERFSEILSGLNNVEGYWLTADCFTIDHNFYEKLLDVIVLSSVVILTSLILCHMILLLKNLFVCRSVLHLLIPYIQH</sequence>
<keyword evidence="1" id="KW-1133">Transmembrane helix</keyword>
<evidence type="ECO:0000313" key="2">
    <source>
        <dbReference type="EMBL" id="GFR18310.1"/>
    </source>
</evidence>
<dbReference type="EMBL" id="BMAO01007763">
    <property type="protein sequence ID" value="GFR18310.1"/>
    <property type="molecule type" value="Genomic_DNA"/>
</dbReference>
<keyword evidence="1" id="KW-0472">Membrane</keyword>
<comment type="caution">
    <text evidence="2">The sequence shown here is derived from an EMBL/GenBank/DDBJ whole genome shotgun (WGS) entry which is preliminary data.</text>
</comment>
<organism evidence="2 3">
    <name type="scientific">Trichonephila clavata</name>
    <name type="common">Joro spider</name>
    <name type="synonym">Nephila clavata</name>
    <dbReference type="NCBI Taxonomy" id="2740835"/>
    <lineage>
        <taxon>Eukaryota</taxon>
        <taxon>Metazoa</taxon>
        <taxon>Ecdysozoa</taxon>
        <taxon>Arthropoda</taxon>
        <taxon>Chelicerata</taxon>
        <taxon>Arachnida</taxon>
        <taxon>Araneae</taxon>
        <taxon>Araneomorphae</taxon>
        <taxon>Entelegynae</taxon>
        <taxon>Araneoidea</taxon>
        <taxon>Nephilidae</taxon>
        <taxon>Trichonephila</taxon>
    </lineage>
</organism>
<evidence type="ECO:0000256" key="1">
    <source>
        <dbReference type="SAM" id="Phobius"/>
    </source>
</evidence>
<name>A0A8X6LQH1_TRICU</name>
<reference evidence="2" key="1">
    <citation type="submission" date="2020-07" db="EMBL/GenBank/DDBJ databases">
        <title>Multicomponent nature underlies the extraordinary mechanical properties of spider dragline silk.</title>
        <authorList>
            <person name="Kono N."/>
            <person name="Nakamura H."/>
            <person name="Mori M."/>
            <person name="Yoshida Y."/>
            <person name="Ohtoshi R."/>
            <person name="Malay A.D."/>
            <person name="Moran D.A.P."/>
            <person name="Tomita M."/>
            <person name="Numata K."/>
            <person name="Arakawa K."/>
        </authorList>
    </citation>
    <scope>NUCLEOTIDE SEQUENCE</scope>
</reference>
<accession>A0A8X6LQH1</accession>
<evidence type="ECO:0000313" key="3">
    <source>
        <dbReference type="Proteomes" id="UP000887116"/>
    </source>
</evidence>
<feature type="transmembrane region" description="Helical" evidence="1">
    <location>
        <begin position="70"/>
        <end position="91"/>
    </location>
</feature>
<dbReference type="Proteomes" id="UP000887116">
    <property type="component" value="Unassembled WGS sequence"/>
</dbReference>
<proteinExistence type="predicted"/>
<gene>
    <name evidence="2" type="ORF">TNCT_42181</name>
</gene>